<organism evidence="1 2">
    <name type="scientific">Maritimibacter harenae</name>
    <dbReference type="NCBI Taxonomy" id="2606218"/>
    <lineage>
        <taxon>Bacteria</taxon>
        <taxon>Pseudomonadati</taxon>
        <taxon>Pseudomonadota</taxon>
        <taxon>Alphaproteobacteria</taxon>
        <taxon>Rhodobacterales</taxon>
        <taxon>Roseobacteraceae</taxon>
        <taxon>Maritimibacter</taxon>
    </lineage>
</organism>
<sequence>MTKLNEHTLFKPVAPVARTLMDKTTQVAREIVTTETAARTSKTDRLRKARLAKILNDQREHA</sequence>
<keyword evidence="2" id="KW-1185">Reference proteome</keyword>
<protein>
    <submittedName>
        <fullName evidence="1">Uncharacterized protein</fullName>
    </submittedName>
</protein>
<comment type="caution">
    <text evidence="1">The sequence shown here is derived from an EMBL/GenBank/DDBJ whole genome shotgun (WGS) entry which is preliminary data.</text>
</comment>
<evidence type="ECO:0000313" key="2">
    <source>
        <dbReference type="Proteomes" id="UP000467322"/>
    </source>
</evidence>
<dbReference type="EMBL" id="WTUX01000011">
    <property type="protein sequence ID" value="MZR13385.1"/>
    <property type="molecule type" value="Genomic_DNA"/>
</dbReference>
<evidence type="ECO:0000313" key="1">
    <source>
        <dbReference type="EMBL" id="MZR13385.1"/>
    </source>
</evidence>
<dbReference type="RefSeq" id="WP_161351476.1">
    <property type="nucleotide sequence ID" value="NZ_WTUX01000011.1"/>
</dbReference>
<dbReference type="Proteomes" id="UP000467322">
    <property type="component" value="Unassembled WGS sequence"/>
</dbReference>
<dbReference type="AlphaFoldDB" id="A0A845M016"/>
<name>A0A845M016_9RHOB</name>
<gene>
    <name evidence="1" type="ORF">GQE99_10185</name>
</gene>
<accession>A0A845M016</accession>
<reference evidence="1 2" key="1">
    <citation type="submission" date="2019-12" db="EMBL/GenBank/DDBJ databases">
        <title>Maritimibacter sp. nov. sp. isolated from sea sand.</title>
        <authorList>
            <person name="Kim J."/>
            <person name="Jeong S.E."/>
            <person name="Jung H.S."/>
            <person name="Jeon C.O."/>
        </authorList>
    </citation>
    <scope>NUCLEOTIDE SEQUENCE [LARGE SCALE GENOMIC DNA]</scope>
    <source>
        <strain evidence="1 2">DP07</strain>
    </source>
</reference>
<proteinExistence type="predicted"/>